<evidence type="ECO:0000256" key="4">
    <source>
        <dbReference type="ARBA" id="ARBA00022989"/>
    </source>
</evidence>
<name>A0A7X9RV24_9BACT</name>
<keyword evidence="5" id="KW-0472">Membrane</keyword>
<accession>A0A7X9RV24</accession>
<keyword evidence="3" id="KW-0812">Transmembrane</keyword>
<evidence type="ECO:0000256" key="5">
    <source>
        <dbReference type="ARBA" id="ARBA00023136"/>
    </source>
</evidence>
<keyword evidence="4" id="KW-1133">Transmembrane helix</keyword>
<dbReference type="NCBIfam" id="TIGR04409">
    <property type="entry name" value="LptC_YrbK"/>
    <property type="match status" value="1"/>
</dbReference>
<reference evidence="6 7" key="1">
    <citation type="submission" date="2020-04" db="EMBL/GenBank/DDBJ databases">
        <title>Flammeovirga sp. SR4, a novel species isolated from seawater.</title>
        <authorList>
            <person name="Wang X."/>
        </authorList>
    </citation>
    <scope>NUCLEOTIDE SEQUENCE [LARGE SCALE GENOMIC DNA]</scope>
    <source>
        <strain evidence="6 7">ATCC 23126</strain>
    </source>
</reference>
<evidence type="ECO:0000313" key="7">
    <source>
        <dbReference type="Proteomes" id="UP000576082"/>
    </source>
</evidence>
<dbReference type="EMBL" id="JABANE010000037">
    <property type="protein sequence ID" value="NME69226.1"/>
    <property type="molecule type" value="Genomic_DNA"/>
</dbReference>
<dbReference type="InterPro" id="IPR052363">
    <property type="entry name" value="LPS_export_LptC"/>
</dbReference>
<comment type="caution">
    <text evidence="6">The sequence shown here is derived from an EMBL/GenBank/DDBJ whole genome shotgun (WGS) entry which is preliminary data.</text>
</comment>
<keyword evidence="1" id="KW-1003">Cell membrane</keyword>
<dbReference type="InterPro" id="IPR010664">
    <property type="entry name" value="LipoPS_assembly_LptC-rel"/>
</dbReference>
<dbReference type="InterPro" id="IPR026265">
    <property type="entry name" value="LptC"/>
</dbReference>
<evidence type="ECO:0000256" key="1">
    <source>
        <dbReference type="ARBA" id="ARBA00022475"/>
    </source>
</evidence>
<keyword evidence="2" id="KW-0997">Cell inner membrane</keyword>
<dbReference type="GO" id="GO:0017089">
    <property type="term" value="F:glycolipid transfer activity"/>
    <property type="evidence" value="ECO:0007669"/>
    <property type="project" value="TreeGrafter"/>
</dbReference>
<dbReference type="PANTHER" id="PTHR37481:SF1">
    <property type="entry name" value="LIPOPOLYSACCHARIDE EXPORT SYSTEM PROTEIN LPTC"/>
    <property type="match status" value="1"/>
</dbReference>
<protein>
    <submittedName>
        <fullName evidence="6">LPS export ABC transporter periplasmic protein LptC</fullName>
    </submittedName>
</protein>
<evidence type="ECO:0000313" key="6">
    <source>
        <dbReference type="EMBL" id="NME69226.1"/>
    </source>
</evidence>
<evidence type="ECO:0000256" key="3">
    <source>
        <dbReference type="ARBA" id="ARBA00022692"/>
    </source>
</evidence>
<dbReference type="PANTHER" id="PTHR37481">
    <property type="entry name" value="LIPOPOLYSACCHARIDE EXPORT SYSTEM PROTEIN LPTC"/>
    <property type="match status" value="1"/>
</dbReference>
<dbReference type="Pfam" id="PF06835">
    <property type="entry name" value="LptC"/>
    <property type="match status" value="1"/>
</dbReference>
<dbReference type="GO" id="GO:0005886">
    <property type="term" value="C:plasma membrane"/>
    <property type="evidence" value="ECO:0007669"/>
    <property type="project" value="InterPro"/>
</dbReference>
<proteinExistence type="predicted"/>
<dbReference type="RefSeq" id="WP_169657508.1">
    <property type="nucleotide sequence ID" value="NZ_JABANE010000037.1"/>
</dbReference>
<dbReference type="Gene3D" id="2.60.450.10">
    <property type="entry name" value="Lipopolysaccharide (LPS) transport protein A like domain"/>
    <property type="match status" value="1"/>
</dbReference>
<dbReference type="AlphaFoldDB" id="A0A7X9RV24"/>
<organism evidence="6 7">
    <name type="scientific">Flammeovirga aprica JL-4</name>
    <dbReference type="NCBI Taxonomy" id="694437"/>
    <lineage>
        <taxon>Bacteria</taxon>
        <taxon>Pseudomonadati</taxon>
        <taxon>Bacteroidota</taxon>
        <taxon>Cytophagia</taxon>
        <taxon>Cytophagales</taxon>
        <taxon>Flammeovirgaceae</taxon>
        <taxon>Flammeovirga</taxon>
    </lineage>
</organism>
<evidence type="ECO:0000256" key="2">
    <source>
        <dbReference type="ARBA" id="ARBA00022519"/>
    </source>
</evidence>
<dbReference type="PROSITE" id="PS51257">
    <property type="entry name" value="PROKAR_LIPOPROTEIN"/>
    <property type="match status" value="1"/>
</dbReference>
<sequence>MIKKILILALASVAVFSCNTKTRTKKEARQIAMGTDVPDFTAYNIETLHSEDAVPKNRMKAKVQMRYKNGNERYPEGIDIITFSKEDGTEESHLIADSAIYTADSTLYTVYGNVVLDDYKKGQKLETDTLHFNKETGDIFTEDKVKMTTESEIIFGRGLKANQNNPEEYEIMDIDGYADVD</sequence>
<keyword evidence="7" id="KW-1185">Reference proteome</keyword>
<gene>
    <name evidence="6" type="primary">lptC</name>
    <name evidence="6" type="ORF">HHU12_14720</name>
</gene>
<dbReference type="Proteomes" id="UP000576082">
    <property type="component" value="Unassembled WGS sequence"/>
</dbReference>
<dbReference type="GO" id="GO:0030288">
    <property type="term" value="C:outer membrane-bounded periplasmic space"/>
    <property type="evidence" value="ECO:0007669"/>
    <property type="project" value="TreeGrafter"/>
</dbReference>
<dbReference type="GO" id="GO:0015221">
    <property type="term" value="F:lipopolysaccharide transmembrane transporter activity"/>
    <property type="evidence" value="ECO:0007669"/>
    <property type="project" value="InterPro"/>
</dbReference>